<reference evidence="2 3" key="1">
    <citation type="journal article" date="2013" name="BMC Genomics">
        <title>Comparative genomics of Campylobacter concisus isolates reveals genetic diversity and provides insights into disease association.</title>
        <authorList>
            <person name="Deshpande N.P."/>
            <person name="Kaakoush N.O."/>
            <person name="Wilkins M.R."/>
            <person name="Mitchell H.M."/>
        </authorList>
    </citation>
    <scope>NUCLEOTIDE SEQUENCE [LARGE SCALE GENOMIC DNA]</scope>
    <source>
        <strain evidence="2 3">UNSWCS</strain>
    </source>
</reference>
<evidence type="ECO:0000313" key="2">
    <source>
        <dbReference type="EMBL" id="ERJ27854.1"/>
    </source>
</evidence>
<sequence>MAKYHKYVFDVEKRTFIGDFENMYAHESIEKFDSWHQDDSRQLQRKICLEILNQYNFNTIVDIGCGKGALTHILKKKNNTCLGIDISQTAIDVAKERFNDIDFVVCDINNIGAFSDLILTRGICKGGGKLDLVFSSEAFSYFSNYKKLLKEISEVSDYFMISLYLPNDPIGFVKSESELLDSIRYYFEIVEHVSLSVQKSVIVFAKSKQYF</sequence>
<dbReference type="PATRIC" id="fig|1242968.3.peg.1530"/>
<dbReference type="RefSeq" id="WP_021088026.1">
    <property type="nucleotide sequence ID" value="NZ_ANNG01000031.1"/>
</dbReference>
<accession>U2GID9</accession>
<dbReference type="InterPro" id="IPR029063">
    <property type="entry name" value="SAM-dependent_MTases_sf"/>
</dbReference>
<organism evidence="2 3">
    <name type="scientific">Campylobacter concisus UNSWCS</name>
    <dbReference type="NCBI Taxonomy" id="1242968"/>
    <lineage>
        <taxon>Bacteria</taxon>
        <taxon>Pseudomonadati</taxon>
        <taxon>Campylobacterota</taxon>
        <taxon>Epsilonproteobacteria</taxon>
        <taxon>Campylobacterales</taxon>
        <taxon>Campylobacteraceae</taxon>
        <taxon>Campylobacter</taxon>
    </lineage>
</organism>
<dbReference type="InterPro" id="IPR025714">
    <property type="entry name" value="Methyltranfer_dom"/>
</dbReference>
<dbReference type="EMBL" id="ANNG01000031">
    <property type="protein sequence ID" value="ERJ27854.1"/>
    <property type="molecule type" value="Genomic_DNA"/>
</dbReference>
<evidence type="ECO:0000259" key="1">
    <source>
        <dbReference type="Pfam" id="PF13847"/>
    </source>
</evidence>
<name>U2GID9_9BACT</name>
<dbReference type="Proteomes" id="UP000016620">
    <property type="component" value="Unassembled WGS sequence"/>
</dbReference>
<proteinExistence type="predicted"/>
<feature type="domain" description="Methyltransferase" evidence="1">
    <location>
        <begin position="59"/>
        <end position="157"/>
    </location>
</feature>
<evidence type="ECO:0000313" key="3">
    <source>
        <dbReference type="Proteomes" id="UP000016620"/>
    </source>
</evidence>
<gene>
    <name evidence="2" type="ORF">UNSWCS_455</name>
</gene>
<comment type="caution">
    <text evidence="2">The sequence shown here is derived from an EMBL/GenBank/DDBJ whole genome shotgun (WGS) entry which is preliminary data.</text>
</comment>
<dbReference type="Pfam" id="PF13847">
    <property type="entry name" value="Methyltransf_31"/>
    <property type="match status" value="1"/>
</dbReference>
<dbReference type="SUPFAM" id="SSF53335">
    <property type="entry name" value="S-adenosyl-L-methionine-dependent methyltransferases"/>
    <property type="match status" value="1"/>
</dbReference>
<dbReference type="AlphaFoldDB" id="U2GID9"/>
<protein>
    <recommendedName>
        <fullName evidence="1">Methyltransferase domain-containing protein</fullName>
    </recommendedName>
</protein>
<dbReference type="CDD" id="cd02440">
    <property type="entry name" value="AdoMet_MTases"/>
    <property type="match status" value="1"/>
</dbReference>
<dbReference type="PANTHER" id="PTHR43861">
    <property type="entry name" value="TRANS-ACONITATE 2-METHYLTRANSFERASE-RELATED"/>
    <property type="match status" value="1"/>
</dbReference>
<dbReference type="Gene3D" id="3.40.50.150">
    <property type="entry name" value="Vaccinia Virus protein VP39"/>
    <property type="match status" value="1"/>
</dbReference>